<organism evidence="4">
    <name type="scientific">Echinostoma caproni</name>
    <dbReference type="NCBI Taxonomy" id="27848"/>
    <lineage>
        <taxon>Eukaryota</taxon>
        <taxon>Metazoa</taxon>
        <taxon>Spiralia</taxon>
        <taxon>Lophotrochozoa</taxon>
        <taxon>Platyhelminthes</taxon>
        <taxon>Trematoda</taxon>
        <taxon>Digenea</taxon>
        <taxon>Plagiorchiida</taxon>
        <taxon>Echinostomata</taxon>
        <taxon>Echinostomatoidea</taxon>
        <taxon>Echinostomatidae</taxon>
        <taxon>Echinostoma</taxon>
    </lineage>
</organism>
<reference evidence="2 3" key="2">
    <citation type="submission" date="2018-11" db="EMBL/GenBank/DDBJ databases">
        <authorList>
            <consortium name="Pathogen Informatics"/>
        </authorList>
    </citation>
    <scope>NUCLEOTIDE SEQUENCE [LARGE SCALE GENOMIC DNA]</scope>
    <source>
        <strain evidence="2 3">Egypt</strain>
    </source>
</reference>
<evidence type="ECO:0000256" key="1">
    <source>
        <dbReference type="SAM" id="MobiDB-lite"/>
    </source>
</evidence>
<dbReference type="WBParaSite" id="ECPE_0000001801-mRNA-1">
    <property type="protein sequence ID" value="ECPE_0000001801-mRNA-1"/>
    <property type="gene ID" value="ECPE_0000001801"/>
</dbReference>
<gene>
    <name evidence="2" type="ORF">ECPE_LOCUS19</name>
</gene>
<evidence type="ECO:0000313" key="4">
    <source>
        <dbReference type="WBParaSite" id="ECPE_0000001801-mRNA-1"/>
    </source>
</evidence>
<proteinExistence type="predicted"/>
<name>A0A182ZZ84_9TREM</name>
<reference evidence="4" key="1">
    <citation type="submission" date="2016-06" db="UniProtKB">
        <authorList>
            <consortium name="WormBaseParasite"/>
        </authorList>
    </citation>
    <scope>IDENTIFICATION</scope>
</reference>
<evidence type="ECO:0000313" key="3">
    <source>
        <dbReference type="Proteomes" id="UP000272942"/>
    </source>
</evidence>
<dbReference type="Proteomes" id="UP000272942">
    <property type="component" value="Unassembled WGS sequence"/>
</dbReference>
<dbReference type="EMBL" id="UZAN01000035">
    <property type="protein sequence ID" value="VDP13719.1"/>
    <property type="molecule type" value="Genomic_DNA"/>
</dbReference>
<accession>A0A182ZZ84</accession>
<dbReference type="AlphaFoldDB" id="A0A182ZZ84"/>
<evidence type="ECO:0000313" key="2">
    <source>
        <dbReference type="EMBL" id="VDP13719.1"/>
    </source>
</evidence>
<feature type="region of interest" description="Disordered" evidence="1">
    <location>
        <begin position="1"/>
        <end position="22"/>
    </location>
</feature>
<feature type="compositionally biased region" description="Polar residues" evidence="1">
    <location>
        <begin position="1"/>
        <end position="16"/>
    </location>
</feature>
<protein>
    <submittedName>
        <fullName evidence="4">Ovule protein</fullName>
    </submittedName>
</protein>
<sequence>MESSSQENSKYESQTEAAGAPPQVSPMNVMIVMTLMLMLRLSPVGVPRNSGEAMRSTFHVGCHLLPVLLYIEGYYSGLFA</sequence>
<keyword evidence="3" id="KW-1185">Reference proteome</keyword>